<dbReference type="NCBIfam" id="TIGR02277">
    <property type="entry name" value="PaaX_trns_reg"/>
    <property type="match status" value="1"/>
</dbReference>
<sequence length="306" mass="35148">MNLESAVEHLLVDFRARRPVRAKSLLMTIFGDTLEPRGGGVWLGSLIRLAKPIRVSERLVRTSVYRLAQEKWLVGTSSGRQRYYQLTEAGHRQFANAEHRIYGGGNQHWDGEWRVVVVPQKSISRTTRDAVKKELKWQGFGTLTSDVLIHPTADLEPVSTMLAHRRLTDKVKVIRGASVGDSESPHALLDRCFDLNDIAREYDRFNQRLENLWQAARRQRKTINGEAAFIGRTLLIHEYRRILLRDPDVPEALLPSNWPGTRARKRCARIYLSLCKAADRWAVALCEETGSLLERPGKDYLNRFKR</sequence>
<evidence type="ECO:0000259" key="3">
    <source>
        <dbReference type="Pfam" id="PF20803"/>
    </source>
</evidence>
<organism evidence="4">
    <name type="scientific">marine metagenome</name>
    <dbReference type="NCBI Taxonomy" id="408172"/>
    <lineage>
        <taxon>unclassified sequences</taxon>
        <taxon>metagenomes</taxon>
        <taxon>ecological metagenomes</taxon>
    </lineage>
</organism>
<dbReference type="InterPro" id="IPR012906">
    <property type="entry name" value="PaaX-like_N"/>
</dbReference>
<feature type="domain" description="Transcriptional repressor PaaX-like C-terminal" evidence="2">
    <location>
        <begin position="193"/>
        <end position="282"/>
    </location>
</feature>
<dbReference type="InterPro" id="IPR011965">
    <property type="entry name" value="PaaX_trns_reg"/>
</dbReference>
<evidence type="ECO:0000259" key="2">
    <source>
        <dbReference type="Pfam" id="PF08223"/>
    </source>
</evidence>
<accession>A0A381S5F4</accession>
<dbReference type="Pfam" id="PF08223">
    <property type="entry name" value="PaaX_C"/>
    <property type="match status" value="1"/>
</dbReference>
<dbReference type="GO" id="GO:0006351">
    <property type="term" value="P:DNA-templated transcription"/>
    <property type="evidence" value="ECO:0007669"/>
    <property type="project" value="InterPro"/>
</dbReference>
<dbReference type="Gene3D" id="1.10.10.10">
    <property type="entry name" value="Winged helix-like DNA-binding domain superfamily/Winged helix DNA-binding domain"/>
    <property type="match status" value="1"/>
</dbReference>
<evidence type="ECO:0000313" key="4">
    <source>
        <dbReference type="EMBL" id="SUZ96373.1"/>
    </source>
</evidence>
<dbReference type="Gene3D" id="1.20.58.1460">
    <property type="match status" value="1"/>
</dbReference>
<dbReference type="PANTHER" id="PTHR30319">
    <property type="entry name" value="PHENYLACETIC ACID REGULATOR-RELATED TRANSCRIPTIONAL REPRESSOR"/>
    <property type="match status" value="1"/>
</dbReference>
<dbReference type="PIRSF" id="PIRSF020623">
    <property type="entry name" value="PaaX"/>
    <property type="match status" value="1"/>
</dbReference>
<evidence type="ECO:0000259" key="1">
    <source>
        <dbReference type="Pfam" id="PF07848"/>
    </source>
</evidence>
<proteinExistence type="predicted"/>
<dbReference type="AlphaFoldDB" id="A0A381S5F4"/>
<dbReference type="PANTHER" id="PTHR30319:SF1">
    <property type="entry name" value="TRANSCRIPTIONAL REPRESSOR PAAX"/>
    <property type="match status" value="1"/>
</dbReference>
<name>A0A381S5F4_9ZZZZ</name>
<dbReference type="Pfam" id="PF07848">
    <property type="entry name" value="PaaX"/>
    <property type="match status" value="1"/>
</dbReference>
<reference evidence="4" key="1">
    <citation type="submission" date="2018-05" db="EMBL/GenBank/DDBJ databases">
        <authorList>
            <person name="Lanie J.A."/>
            <person name="Ng W.-L."/>
            <person name="Kazmierczak K.M."/>
            <person name="Andrzejewski T.M."/>
            <person name="Davidsen T.M."/>
            <person name="Wayne K.J."/>
            <person name="Tettelin H."/>
            <person name="Glass J.I."/>
            <person name="Rusch D."/>
            <person name="Podicherti R."/>
            <person name="Tsui H.-C.T."/>
            <person name="Winkler M.E."/>
        </authorList>
    </citation>
    <scope>NUCLEOTIDE SEQUENCE</scope>
</reference>
<dbReference type="InterPro" id="IPR013225">
    <property type="entry name" value="PaaX_C"/>
</dbReference>
<feature type="domain" description="Transcriptional repressor PaaX-like N-terminal" evidence="1">
    <location>
        <begin position="21"/>
        <end position="90"/>
    </location>
</feature>
<dbReference type="InterPro" id="IPR036388">
    <property type="entry name" value="WH-like_DNA-bd_sf"/>
</dbReference>
<protein>
    <recommendedName>
        <fullName evidence="5">Phenylacetic acid degradation operon negative regulatory protein PaaX</fullName>
    </recommendedName>
</protein>
<dbReference type="Gene3D" id="3.30.70.2650">
    <property type="match status" value="1"/>
</dbReference>
<feature type="domain" description="Transcriptional repressor PaaX-like central Cas2-like" evidence="3">
    <location>
        <begin position="107"/>
        <end position="184"/>
    </location>
</feature>
<evidence type="ECO:0008006" key="5">
    <source>
        <dbReference type="Google" id="ProtNLM"/>
    </source>
</evidence>
<gene>
    <name evidence="4" type="ORF">METZ01_LOCUS49227</name>
</gene>
<dbReference type="Pfam" id="PF20803">
    <property type="entry name" value="PaaX_M"/>
    <property type="match status" value="1"/>
</dbReference>
<dbReference type="InterPro" id="IPR048846">
    <property type="entry name" value="PaaX-like_central"/>
</dbReference>
<dbReference type="EMBL" id="UINC01002409">
    <property type="protein sequence ID" value="SUZ96373.1"/>
    <property type="molecule type" value="Genomic_DNA"/>
</dbReference>